<organism evidence="9 10">
    <name type="scientific">Paenibacillus taihuensis</name>
    <dbReference type="NCBI Taxonomy" id="1156355"/>
    <lineage>
        <taxon>Bacteria</taxon>
        <taxon>Bacillati</taxon>
        <taxon>Bacillota</taxon>
        <taxon>Bacilli</taxon>
        <taxon>Bacillales</taxon>
        <taxon>Paenibacillaceae</taxon>
        <taxon>Paenibacillus</taxon>
    </lineage>
</organism>
<comment type="subcellular location">
    <subcellularLocation>
        <location evidence="1">Membrane</location>
    </subcellularLocation>
</comment>
<proteinExistence type="predicted"/>
<comment type="caution">
    <text evidence="9">The sequence shown here is derived from an EMBL/GenBank/DDBJ whole genome shotgun (WGS) entry which is preliminary data.</text>
</comment>
<evidence type="ECO:0000256" key="2">
    <source>
        <dbReference type="ARBA" id="ARBA00022741"/>
    </source>
</evidence>
<dbReference type="GO" id="GO:0016020">
    <property type="term" value="C:membrane"/>
    <property type="evidence" value="ECO:0007669"/>
    <property type="project" value="UniProtKB-SubCell"/>
</dbReference>
<dbReference type="GO" id="GO:0003924">
    <property type="term" value="F:GTPase activity"/>
    <property type="evidence" value="ECO:0007669"/>
    <property type="project" value="InterPro"/>
</dbReference>
<protein>
    <submittedName>
        <fullName evidence="9">Small GTP-binding protein</fullName>
    </submittedName>
</protein>
<feature type="region of interest" description="Disordered" evidence="7">
    <location>
        <begin position="536"/>
        <end position="567"/>
    </location>
</feature>
<dbReference type="EMBL" id="QTTN01000008">
    <property type="protein sequence ID" value="REE88595.1"/>
    <property type="molecule type" value="Genomic_DNA"/>
</dbReference>
<dbReference type="AlphaFoldDB" id="A0A3D9S6I8"/>
<feature type="domain" description="Dynamin N-terminal" evidence="8">
    <location>
        <begin position="651"/>
        <end position="878"/>
    </location>
</feature>
<feature type="compositionally biased region" description="Low complexity" evidence="7">
    <location>
        <begin position="555"/>
        <end position="567"/>
    </location>
</feature>
<keyword evidence="6" id="KW-0175">Coiled coil</keyword>
<dbReference type="InterPro" id="IPR045063">
    <property type="entry name" value="Dynamin_N"/>
</dbReference>
<evidence type="ECO:0000259" key="8">
    <source>
        <dbReference type="Pfam" id="PF00350"/>
    </source>
</evidence>
<accession>A0A3D9S6I8</accession>
<keyword evidence="10" id="KW-1185">Reference proteome</keyword>
<feature type="compositionally biased region" description="Pro residues" evidence="7">
    <location>
        <begin position="536"/>
        <end position="545"/>
    </location>
</feature>
<keyword evidence="2" id="KW-0547">Nucleotide-binding</keyword>
<dbReference type="Proteomes" id="UP000256304">
    <property type="component" value="Unassembled WGS sequence"/>
</dbReference>
<dbReference type="PANTHER" id="PTHR10465:SF0">
    <property type="entry name" value="SARCALUMENIN"/>
    <property type="match status" value="1"/>
</dbReference>
<dbReference type="Pfam" id="PF00350">
    <property type="entry name" value="Dynamin_N"/>
    <property type="match status" value="2"/>
</dbReference>
<evidence type="ECO:0000256" key="1">
    <source>
        <dbReference type="ARBA" id="ARBA00004370"/>
    </source>
</evidence>
<dbReference type="Gene3D" id="3.40.50.300">
    <property type="entry name" value="P-loop containing nucleotide triphosphate hydrolases"/>
    <property type="match status" value="2"/>
</dbReference>
<reference evidence="9 10" key="1">
    <citation type="submission" date="2018-08" db="EMBL/GenBank/DDBJ databases">
        <title>Genomic Encyclopedia of Type Strains, Phase III (KMG-III): the genomes of soil and plant-associated and newly described type strains.</title>
        <authorList>
            <person name="Whitman W."/>
        </authorList>
    </citation>
    <scope>NUCLEOTIDE SEQUENCE [LARGE SCALE GENOMIC DNA]</scope>
    <source>
        <strain evidence="9 10">CGMCC 1.10966</strain>
    </source>
</reference>
<dbReference type="SUPFAM" id="SSF52540">
    <property type="entry name" value="P-loop containing nucleoside triphosphate hydrolases"/>
    <property type="match status" value="2"/>
</dbReference>
<name>A0A3D9S6I8_9BACL</name>
<keyword evidence="5" id="KW-0472">Membrane</keyword>
<evidence type="ECO:0000313" key="10">
    <source>
        <dbReference type="Proteomes" id="UP000256304"/>
    </source>
</evidence>
<evidence type="ECO:0000256" key="5">
    <source>
        <dbReference type="ARBA" id="ARBA00023136"/>
    </source>
</evidence>
<feature type="coiled-coil region" evidence="6">
    <location>
        <begin position="300"/>
        <end position="334"/>
    </location>
</feature>
<dbReference type="InterPro" id="IPR027094">
    <property type="entry name" value="Mitofusin_fam"/>
</dbReference>
<dbReference type="GO" id="GO:0008053">
    <property type="term" value="P:mitochondrial fusion"/>
    <property type="evidence" value="ECO:0007669"/>
    <property type="project" value="TreeGrafter"/>
</dbReference>
<keyword evidence="3" id="KW-0378">Hydrolase</keyword>
<dbReference type="InterPro" id="IPR027417">
    <property type="entry name" value="P-loop_NTPase"/>
</dbReference>
<evidence type="ECO:0000256" key="7">
    <source>
        <dbReference type="SAM" id="MobiDB-lite"/>
    </source>
</evidence>
<dbReference type="RefSeq" id="WP_116188695.1">
    <property type="nucleotide sequence ID" value="NZ_QTTN01000008.1"/>
</dbReference>
<feature type="domain" description="Dynamin N-terminal" evidence="8">
    <location>
        <begin position="49"/>
        <end position="202"/>
    </location>
</feature>
<dbReference type="OrthoDB" id="5477114at2"/>
<keyword evidence="4" id="KW-0342">GTP-binding</keyword>
<dbReference type="GO" id="GO:0005525">
    <property type="term" value="F:GTP binding"/>
    <property type="evidence" value="ECO:0007669"/>
    <property type="project" value="UniProtKB-KW"/>
</dbReference>
<evidence type="ECO:0000256" key="3">
    <source>
        <dbReference type="ARBA" id="ARBA00022801"/>
    </source>
</evidence>
<sequence length="1231" mass="133312">MSQTIEKAAQTLTSSLAEIAPIMAEQGDTADAARLLELQEKLGNGQLTVAFCGHFSAGKSTLVNRLCGTQLLPSSPIPTSANVVSIVNGEAKATIKKLIAGVEQTIEVPLDQVNAYCKDGETVLSVSLSYPIPRLGNHTVLLDTPGIDSTDDAHRMATESALHLADVVFYVMDYNHVQSEINFTFAKQLKEWGKPLYLIVNQIDKHRERELSFEAYKQSVDEAFSNWHLEPSGIIYLSLREPDHPDSELSALEGLFESLASIRGPLSVNSVDASARYVVRMHGKFLEEASEAERERLLAEAGGEGEADRLREEIASLEEQLRVYKAESEGLKTKLRLDIQGVLDNANITPAATRDLAHSFLESRKPGFKTGLLFAGAKTAAEQERRQRAFFEDFDDRVRAGIEWHVLDVLRKAADKIGWRDETLEQQLKSQFEGLLTTDLLVKLVNTGAVFGNEYTMTYSRDLAAEVKGLFRKRALEWIDALGERAAAAGEAAAAPLRARLAELAQQAGALAQLAALEQRAAAHLARLAALLPPAPPMPELPKPQPAALGSGARSAPGTAEAPAGGEAADASAAALAGGDAHAREAATAVAAEDLADTAAAAAPHALAPQRQAAERLASAAALLAAQPALAATVAGMRDKAERLRSSRFTIALFGAFSAGKSSLANALLGESVLPVSPNPTTAAVNRIVPPTEANPHGTATVLMKSREAMLDDLRYSLKLLGEDGHELSDAALLAAIVKLTPEQVHAGGRPHYSFLKAAARGWAAHEAFLGQKLAVNGEEYCSYVADESRSCFVSEIELHHRNPLTAQGIVLVDTPGADSVNARHTGVAFNYIKNADAILFVTYYNHAFSQADRQFLMQLGRVKDQFELDKMFFIVNAADLAASDQERDDVLAHVERNLQQHGIRFPRMFPISSLQALDGKQSGNAALIASSGISAFEASFLSFTQNDLGALAVSSAEQELERARRTIANWLEAASGDAASREQARAALQANANEARLLAAALGESPNNPQLQQELKELLFYVLQRVQLRFGDHYNFAFNPSVLQDDGRDLKKAMLTCWLELQRLLQIELAQELEATSLRLDNALNKLAAKKAADTAEEAAQLLPGFTPSGFKPLEIATPDERAAWTAKSIDTKLLWSKFKSPRHFFEGEGKPALRALLENELAAPLQSWISEAEADWSERYAQLWQQAMNNCASALQQDISSFCEGKLSSLSDNANLEELRSIYAELQAI</sequence>
<evidence type="ECO:0000313" key="9">
    <source>
        <dbReference type="EMBL" id="REE88595.1"/>
    </source>
</evidence>
<evidence type="ECO:0000256" key="4">
    <source>
        <dbReference type="ARBA" id="ARBA00023134"/>
    </source>
</evidence>
<dbReference type="CDD" id="cd09912">
    <property type="entry name" value="DLP_2"/>
    <property type="match status" value="2"/>
</dbReference>
<gene>
    <name evidence="9" type="ORF">A8990_10891</name>
</gene>
<dbReference type="PANTHER" id="PTHR10465">
    <property type="entry name" value="TRANSMEMBRANE GTPASE FZO1"/>
    <property type="match status" value="1"/>
</dbReference>
<evidence type="ECO:0000256" key="6">
    <source>
        <dbReference type="SAM" id="Coils"/>
    </source>
</evidence>